<protein>
    <submittedName>
        <fullName evidence="1">Uncharacterized protein</fullName>
    </submittedName>
</protein>
<dbReference type="AlphaFoldDB" id="A0A941W2Q1"/>
<accession>A0A941W2Q1</accession>
<evidence type="ECO:0000313" key="1">
    <source>
        <dbReference type="EMBL" id="MBS1258067.1"/>
    </source>
</evidence>
<organism evidence="1 2">
    <name type="scientific">Candidatus Scalindua arabica</name>
    <dbReference type="NCBI Taxonomy" id="1127984"/>
    <lineage>
        <taxon>Bacteria</taxon>
        <taxon>Pseudomonadati</taxon>
        <taxon>Planctomycetota</taxon>
        <taxon>Candidatus Brocadiia</taxon>
        <taxon>Candidatus Brocadiales</taxon>
        <taxon>Candidatus Scalinduaceae</taxon>
        <taxon>Candidatus Scalindua</taxon>
    </lineage>
</organism>
<dbReference type="PROSITE" id="PS51257">
    <property type="entry name" value="PROKAR_LIPOPROTEIN"/>
    <property type="match status" value="1"/>
</dbReference>
<sequence length="149" mass="16310">MNLQKRVLILITLVFFSIGCTSTNFAKISTNEYLPKSESAVLSISSGDSDLIYERIGVVFVYGGDTLTKEQINDSLRDQAGKVGADAIIFAKYKDIEPSGYFESFGSAFVDFDWAKKHGTGSWLMKGEPSGAGLAISYKDNLNTKKEVD</sequence>
<name>A0A941W2Q1_9BACT</name>
<proteinExistence type="predicted"/>
<dbReference type="EMBL" id="JAANXD010000045">
    <property type="protein sequence ID" value="MBS1258067.1"/>
    <property type="molecule type" value="Genomic_DNA"/>
</dbReference>
<gene>
    <name evidence="1" type="ORF">MAG551_01120</name>
</gene>
<reference evidence="1" key="1">
    <citation type="journal article" date="2021" name="ISME J.">
        <title>Fine-scale metabolic discontinuity in a stratified prokaryote microbiome of a Red Sea deep halocline.</title>
        <authorList>
            <person name="Michoud G."/>
            <person name="Ngugi D.K."/>
            <person name="Barozzi A."/>
            <person name="Merlino G."/>
            <person name="Calleja M.L."/>
            <person name="Delgado-Huertas A."/>
            <person name="Moran X.A.G."/>
            <person name="Daffonchio D."/>
        </authorList>
    </citation>
    <scope>NUCLEOTIDE SEQUENCE</scope>
    <source>
        <strain evidence="1">SuakinDeep_MAG55_1</strain>
    </source>
</reference>
<dbReference type="Proteomes" id="UP000722750">
    <property type="component" value="Unassembled WGS sequence"/>
</dbReference>
<evidence type="ECO:0000313" key="2">
    <source>
        <dbReference type="Proteomes" id="UP000722750"/>
    </source>
</evidence>
<comment type="caution">
    <text evidence="1">The sequence shown here is derived from an EMBL/GenBank/DDBJ whole genome shotgun (WGS) entry which is preliminary data.</text>
</comment>